<proteinExistence type="predicted"/>
<evidence type="ECO:0000256" key="1">
    <source>
        <dbReference type="PROSITE-ProRule" id="PRU00339"/>
    </source>
</evidence>
<dbReference type="Gene3D" id="1.25.40.10">
    <property type="entry name" value="Tetratricopeptide repeat domain"/>
    <property type="match status" value="1"/>
</dbReference>
<comment type="caution">
    <text evidence="2">The sequence shown here is derived from an EMBL/GenBank/DDBJ whole genome shotgun (WGS) entry which is preliminary data.</text>
</comment>
<protein>
    <submittedName>
        <fullName evidence="2">Tetratricopeptide repeat protein</fullName>
    </submittedName>
</protein>
<feature type="repeat" description="TPR" evidence="1">
    <location>
        <begin position="203"/>
        <end position="236"/>
    </location>
</feature>
<dbReference type="InterPro" id="IPR011990">
    <property type="entry name" value="TPR-like_helical_dom_sf"/>
</dbReference>
<dbReference type="Proteomes" id="UP001501237">
    <property type="component" value="Unassembled WGS sequence"/>
</dbReference>
<dbReference type="SUPFAM" id="SSF48452">
    <property type="entry name" value="TPR-like"/>
    <property type="match status" value="1"/>
</dbReference>
<name>A0ABP6QG32_9ACTN</name>
<evidence type="ECO:0000313" key="2">
    <source>
        <dbReference type="EMBL" id="GAA3225120.1"/>
    </source>
</evidence>
<dbReference type="InterPro" id="IPR019734">
    <property type="entry name" value="TPR_rpt"/>
</dbReference>
<dbReference type="PROSITE" id="PS50005">
    <property type="entry name" value="TPR"/>
    <property type="match status" value="1"/>
</dbReference>
<keyword evidence="3" id="KW-1185">Reference proteome</keyword>
<keyword evidence="1" id="KW-0802">TPR repeat</keyword>
<organism evidence="2 3">
    <name type="scientific">Actinocorallia longicatena</name>
    <dbReference type="NCBI Taxonomy" id="111803"/>
    <lineage>
        <taxon>Bacteria</taxon>
        <taxon>Bacillati</taxon>
        <taxon>Actinomycetota</taxon>
        <taxon>Actinomycetes</taxon>
        <taxon>Streptosporangiales</taxon>
        <taxon>Thermomonosporaceae</taxon>
        <taxon>Actinocorallia</taxon>
    </lineage>
</organism>
<accession>A0ABP6QG32</accession>
<dbReference type="EMBL" id="BAAAUV010000014">
    <property type="protein sequence ID" value="GAA3225120.1"/>
    <property type="molecule type" value="Genomic_DNA"/>
</dbReference>
<gene>
    <name evidence="2" type="ORF">GCM10010468_52600</name>
</gene>
<reference evidence="3" key="1">
    <citation type="journal article" date="2019" name="Int. J. Syst. Evol. Microbiol.">
        <title>The Global Catalogue of Microorganisms (GCM) 10K type strain sequencing project: providing services to taxonomists for standard genome sequencing and annotation.</title>
        <authorList>
            <consortium name="The Broad Institute Genomics Platform"/>
            <consortium name="The Broad Institute Genome Sequencing Center for Infectious Disease"/>
            <person name="Wu L."/>
            <person name="Ma J."/>
        </authorList>
    </citation>
    <scope>NUCLEOTIDE SEQUENCE [LARGE SCALE GENOMIC DNA]</scope>
    <source>
        <strain evidence="3">JCM 9377</strain>
    </source>
</reference>
<evidence type="ECO:0000313" key="3">
    <source>
        <dbReference type="Proteomes" id="UP001501237"/>
    </source>
</evidence>
<sequence length="401" mass="42536">MIVLALVVAMTGGAAVVFRGDGERGRPAVAVEGDASGPGLRTAIGRLQDRLREQPKDDRAWAALGVGYVEEARQTGDPTLYARAEEALDRSLALKGDNAGAFAGRAALAAARHDFGGALRSADQALAINPYEARGLAVRVDALVELGRLDDAWKAVQEADSRKPGIPIFTRYAYVLELRGKPAKAREVLGRALESATDPADLSFVRYQLGDLALNTGRPRDALTLFGDALRDDPQNLAALDGRARARQATGDVGGALADREALAGRAPLPGYVTALGELYDARGLPDKARAQYGIVRTWSALARANGVDPDLELALFEADHGDPATALRTARAEWRARCGPPPPAGRIPVCSLHVSDALGWALHATGDDREALRYARAATATGYHPPSFTHHLETIKAALK</sequence>